<organism evidence="2 3">
    <name type="scientific">Ceratodon purpureus</name>
    <name type="common">Fire moss</name>
    <name type="synonym">Dicranum purpureum</name>
    <dbReference type="NCBI Taxonomy" id="3225"/>
    <lineage>
        <taxon>Eukaryota</taxon>
        <taxon>Viridiplantae</taxon>
        <taxon>Streptophyta</taxon>
        <taxon>Embryophyta</taxon>
        <taxon>Bryophyta</taxon>
        <taxon>Bryophytina</taxon>
        <taxon>Bryopsida</taxon>
        <taxon>Dicranidae</taxon>
        <taxon>Pseudoditrichales</taxon>
        <taxon>Ditrichaceae</taxon>
        <taxon>Ceratodon</taxon>
    </lineage>
</organism>
<dbReference type="Proteomes" id="UP000822688">
    <property type="component" value="Chromosome V"/>
</dbReference>
<proteinExistence type="predicted"/>
<comment type="caution">
    <text evidence="2">The sequence shown here is derived from an EMBL/GenBank/DDBJ whole genome shotgun (WGS) entry which is preliminary data.</text>
</comment>
<accession>A0A8T0HQG2</accession>
<gene>
    <name evidence="2" type="ORF">KC19_VG154500</name>
</gene>
<name>A0A8T0HQG2_CERPU</name>
<evidence type="ECO:0000313" key="3">
    <source>
        <dbReference type="Proteomes" id="UP000822688"/>
    </source>
</evidence>
<reference evidence="2" key="1">
    <citation type="submission" date="2020-06" db="EMBL/GenBank/DDBJ databases">
        <title>WGS assembly of Ceratodon purpureus strain R40.</title>
        <authorList>
            <person name="Carey S.B."/>
            <person name="Jenkins J."/>
            <person name="Shu S."/>
            <person name="Lovell J.T."/>
            <person name="Sreedasyam A."/>
            <person name="Maumus F."/>
            <person name="Tiley G.P."/>
            <person name="Fernandez-Pozo N."/>
            <person name="Barry K."/>
            <person name="Chen C."/>
            <person name="Wang M."/>
            <person name="Lipzen A."/>
            <person name="Daum C."/>
            <person name="Saski C.A."/>
            <person name="Payton A.C."/>
            <person name="Mcbreen J.C."/>
            <person name="Conrad R.E."/>
            <person name="Kollar L.M."/>
            <person name="Olsson S."/>
            <person name="Huttunen S."/>
            <person name="Landis J.B."/>
            <person name="Wickett N.J."/>
            <person name="Johnson M.G."/>
            <person name="Rensing S.A."/>
            <person name="Grimwood J."/>
            <person name="Schmutz J."/>
            <person name="Mcdaniel S.F."/>
        </authorList>
    </citation>
    <scope>NUCLEOTIDE SEQUENCE</scope>
    <source>
        <strain evidence="2">R40</strain>
    </source>
</reference>
<feature type="compositionally biased region" description="Low complexity" evidence="1">
    <location>
        <begin position="1"/>
        <end position="13"/>
    </location>
</feature>
<evidence type="ECO:0000313" key="2">
    <source>
        <dbReference type="EMBL" id="KAG0573172.1"/>
    </source>
</evidence>
<keyword evidence="3" id="KW-1185">Reference proteome</keyword>
<evidence type="ECO:0000256" key="1">
    <source>
        <dbReference type="SAM" id="MobiDB-lite"/>
    </source>
</evidence>
<feature type="region of interest" description="Disordered" evidence="1">
    <location>
        <begin position="1"/>
        <end position="20"/>
    </location>
</feature>
<protein>
    <submittedName>
        <fullName evidence="2">Uncharacterized protein</fullName>
    </submittedName>
</protein>
<dbReference type="EMBL" id="CM026426">
    <property type="protein sequence ID" value="KAG0573172.1"/>
    <property type="molecule type" value="Genomic_DNA"/>
</dbReference>
<dbReference type="AlphaFoldDB" id="A0A8T0HQG2"/>
<sequence length="63" mass="6772">MLFAASSKSASSSTKQVSLPPSSICRGIIPAFLEIAMPVSPPVKLMCCEQISDFRPFSSHSRN</sequence>